<dbReference type="GO" id="GO:0008270">
    <property type="term" value="F:zinc ion binding"/>
    <property type="evidence" value="ECO:0007669"/>
    <property type="project" value="InterPro"/>
</dbReference>
<dbReference type="AlphaFoldDB" id="A7TD15"/>
<organism evidence="9 10">
    <name type="scientific">Nematostella vectensis</name>
    <name type="common">Starlet sea anemone</name>
    <dbReference type="NCBI Taxonomy" id="45351"/>
    <lineage>
        <taxon>Eukaryota</taxon>
        <taxon>Metazoa</taxon>
        <taxon>Cnidaria</taxon>
        <taxon>Anthozoa</taxon>
        <taxon>Hexacorallia</taxon>
        <taxon>Actiniaria</taxon>
        <taxon>Edwardsiidae</taxon>
        <taxon>Nematostella</taxon>
    </lineage>
</organism>
<name>A7TD15_NEMVE</name>
<gene>
    <name evidence="9" type="ORF">NEMVEDRAFT_v1g49238</name>
</gene>
<evidence type="ECO:0000256" key="7">
    <source>
        <dbReference type="PROSITE-ProRule" id="PRU01379"/>
    </source>
</evidence>
<protein>
    <recommendedName>
        <fullName evidence="8">Peptidase M14 domain-containing protein</fullName>
    </recommendedName>
</protein>
<dbReference type="InParanoid" id="A7TD15"/>
<evidence type="ECO:0000256" key="1">
    <source>
        <dbReference type="ARBA" id="ARBA00001947"/>
    </source>
</evidence>
<comment type="similarity">
    <text evidence="2 7">Belongs to the peptidase M14 family.</text>
</comment>
<feature type="non-terminal residue" evidence="9">
    <location>
        <position position="118"/>
    </location>
</feature>
<evidence type="ECO:0000256" key="3">
    <source>
        <dbReference type="ARBA" id="ARBA00022670"/>
    </source>
</evidence>
<evidence type="ECO:0000256" key="2">
    <source>
        <dbReference type="ARBA" id="ARBA00005988"/>
    </source>
</evidence>
<feature type="non-terminal residue" evidence="9">
    <location>
        <position position="1"/>
    </location>
</feature>
<keyword evidence="3" id="KW-0645">Protease</keyword>
<accession>A7TD15</accession>
<evidence type="ECO:0000256" key="4">
    <source>
        <dbReference type="ARBA" id="ARBA00022801"/>
    </source>
</evidence>
<dbReference type="eggNOG" id="KOG2650">
    <property type="taxonomic scope" value="Eukaryota"/>
</dbReference>
<dbReference type="HOGENOM" id="CLU_2078956_0_0_1"/>
<dbReference type="PROSITE" id="PS52035">
    <property type="entry name" value="PEPTIDASE_M14"/>
    <property type="match status" value="1"/>
</dbReference>
<dbReference type="PhylomeDB" id="A7TD15"/>
<evidence type="ECO:0000259" key="8">
    <source>
        <dbReference type="PROSITE" id="PS52035"/>
    </source>
</evidence>
<dbReference type="EMBL" id="DS477098">
    <property type="protein sequence ID" value="EDO26042.1"/>
    <property type="molecule type" value="Genomic_DNA"/>
</dbReference>
<evidence type="ECO:0000256" key="5">
    <source>
        <dbReference type="ARBA" id="ARBA00022833"/>
    </source>
</evidence>
<proteinExistence type="inferred from homology"/>
<dbReference type="PANTHER" id="PTHR11705">
    <property type="entry name" value="PROTEASE FAMILY M14 CARBOXYPEPTIDASE A,B"/>
    <property type="match status" value="1"/>
</dbReference>
<dbReference type="GO" id="GO:0006508">
    <property type="term" value="P:proteolysis"/>
    <property type="evidence" value="ECO:0007669"/>
    <property type="project" value="UniProtKB-KW"/>
</dbReference>
<evidence type="ECO:0000256" key="6">
    <source>
        <dbReference type="ARBA" id="ARBA00023049"/>
    </source>
</evidence>
<dbReference type="Proteomes" id="UP000001593">
    <property type="component" value="Unassembled WGS sequence"/>
</dbReference>
<sequence length="118" mass="13274">STFITKYRSDKSVTEPLDKMDFIIMPVLNADGYVYTWTGMRVSKIGVDAIRQTYGTAYRYGSSSNIIYKNSGGSKDYTYGHLNIKYSFALELRDTGRYGFLLPPGQILPTAIETFNGI</sequence>
<dbReference type="PANTHER" id="PTHR11705:SF143">
    <property type="entry name" value="SLL0236 PROTEIN"/>
    <property type="match status" value="1"/>
</dbReference>
<feature type="active site" description="Proton donor/acceptor" evidence="7">
    <location>
        <position position="91"/>
    </location>
</feature>
<dbReference type="Pfam" id="PF00246">
    <property type="entry name" value="Peptidase_M14"/>
    <property type="match status" value="1"/>
</dbReference>
<dbReference type="InterPro" id="IPR000834">
    <property type="entry name" value="Peptidase_M14"/>
</dbReference>
<comment type="cofactor">
    <cofactor evidence="1">
        <name>Zn(2+)</name>
        <dbReference type="ChEBI" id="CHEBI:29105"/>
    </cofactor>
</comment>
<keyword evidence="10" id="KW-1185">Reference proteome</keyword>
<dbReference type="Gene3D" id="3.40.630.10">
    <property type="entry name" value="Zn peptidases"/>
    <property type="match status" value="2"/>
</dbReference>
<dbReference type="GO" id="GO:0004181">
    <property type="term" value="F:metallocarboxypeptidase activity"/>
    <property type="evidence" value="ECO:0007669"/>
    <property type="project" value="InterPro"/>
</dbReference>
<reference evidence="9 10" key="1">
    <citation type="journal article" date="2007" name="Science">
        <title>Sea anemone genome reveals ancestral eumetazoan gene repertoire and genomic organization.</title>
        <authorList>
            <person name="Putnam N.H."/>
            <person name="Srivastava M."/>
            <person name="Hellsten U."/>
            <person name="Dirks B."/>
            <person name="Chapman J."/>
            <person name="Salamov A."/>
            <person name="Terry A."/>
            <person name="Shapiro H."/>
            <person name="Lindquist E."/>
            <person name="Kapitonov V.V."/>
            <person name="Jurka J."/>
            <person name="Genikhovich G."/>
            <person name="Grigoriev I.V."/>
            <person name="Lucas S.M."/>
            <person name="Steele R.E."/>
            <person name="Finnerty J.R."/>
            <person name="Technau U."/>
            <person name="Martindale M.Q."/>
            <person name="Rokhsar D.S."/>
        </authorList>
    </citation>
    <scope>NUCLEOTIDE SEQUENCE [LARGE SCALE GENOMIC DNA]</scope>
    <source>
        <strain evidence="10">CH2 X CH6</strain>
    </source>
</reference>
<dbReference type="OMA" id="SSHWEIC"/>
<dbReference type="MEROPS" id="M14.002"/>
<feature type="domain" description="Peptidase M14" evidence="8">
    <location>
        <begin position="1"/>
        <end position="118"/>
    </location>
</feature>
<keyword evidence="5" id="KW-0862">Zinc</keyword>
<dbReference type="SUPFAM" id="SSF53187">
    <property type="entry name" value="Zn-dependent exopeptidases"/>
    <property type="match status" value="1"/>
</dbReference>
<keyword evidence="4" id="KW-0378">Hydrolase</keyword>
<evidence type="ECO:0000313" key="10">
    <source>
        <dbReference type="Proteomes" id="UP000001593"/>
    </source>
</evidence>
<evidence type="ECO:0000313" key="9">
    <source>
        <dbReference type="EMBL" id="EDO26042.1"/>
    </source>
</evidence>
<keyword evidence="6" id="KW-0482">Metalloprotease</keyword>